<dbReference type="EMBL" id="BPQB01000010">
    <property type="protein sequence ID" value="GJE88615.1"/>
    <property type="molecule type" value="Genomic_DNA"/>
</dbReference>
<evidence type="ECO:0000313" key="1">
    <source>
        <dbReference type="EMBL" id="GJE88615.1"/>
    </source>
</evidence>
<gene>
    <name evidence="1" type="ORF">PsYK624_046980</name>
</gene>
<protein>
    <submittedName>
        <fullName evidence="1">F-box protein</fullName>
    </submittedName>
</protein>
<accession>A0A9P3LAW7</accession>
<proteinExistence type="predicted"/>
<comment type="caution">
    <text evidence="1">The sequence shown here is derived from an EMBL/GenBank/DDBJ whole genome shotgun (WGS) entry which is preliminary data.</text>
</comment>
<dbReference type="CDD" id="cd09917">
    <property type="entry name" value="F-box_SF"/>
    <property type="match status" value="1"/>
</dbReference>
<evidence type="ECO:0000313" key="2">
    <source>
        <dbReference type="Proteomes" id="UP000703269"/>
    </source>
</evidence>
<organism evidence="1 2">
    <name type="scientific">Phanerochaete sordida</name>
    <dbReference type="NCBI Taxonomy" id="48140"/>
    <lineage>
        <taxon>Eukaryota</taxon>
        <taxon>Fungi</taxon>
        <taxon>Dikarya</taxon>
        <taxon>Basidiomycota</taxon>
        <taxon>Agaricomycotina</taxon>
        <taxon>Agaricomycetes</taxon>
        <taxon>Polyporales</taxon>
        <taxon>Phanerochaetaceae</taxon>
        <taxon>Phanerochaete</taxon>
    </lineage>
</organism>
<dbReference type="Proteomes" id="UP000703269">
    <property type="component" value="Unassembled WGS sequence"/>
</dbReference>
<sequence length="502" mass="55531">MSYATAADLPVELLCHIVQSLRTLGISGRRRSVSTHDFLAASLVCKYWSETLRVVLFRRLKLRDDYDVQFLKDLVCSPRFASSSLARPGAIKSVDLQCRADAAHTPDWIHHVYSLTVRLPTTHFKCTVRADPATSGRWNPFTATPIAPSYLRLSSLSLTGVHFASTVELGRLLACFPSMASCNCDQLTFREPHQPVVLANRALPEPRMRCLRYRISRSRGIGPTAQALLASQLAMVPARTGLDDRMWTSVLFALCDLVGPMGCEQITVDVFIGHDEPGKSDAVHVGFSPDAQPDRHATEDHAVFVAWLAAGHTRDADTTSEPSGSHIRNCSLSPLLIDLATTTLRSVDTLHVAIGISQTSLLHVLAREENDEDHRAMKEVLSSILRHGEPAGVLAAQMLVLTCACEGSKITVTTHDILSMPWAFTVDGATVFLDPGEQAEWLMRDSCRGSRDEYLRDLAAERARKTLQYGSPSAGNPRQPGEWKRKIRRVFGSFRRDSRDPR</sequence>
<keyword evidence="2" id="KW-1185">Reference proteome</keyword>
<dbReference type="AlphaFoldDB" id="A0A9P3LAW7"/>
<name>A0A9P3LAW7_9APHY</name>
<reference evidence="1 2" key="1">
    <citation type="submission" date="2021-08" db="EMBL/GenBank/DDBJ databases">
        <title>Draft Genome Sequence of Phanerochaete sordida strain YK-624.</title>
        <authorList>
            <person name="Mori T."/>
            <person name="Dohra H."/>
            <person name="Suzuki T."/>
            <person name="Kawagishi H."/>
            <person name="Hirai H."/>
        </authorList>
    </citation>
    <scope>NUCLEOTIDE SEQUENCE [LARGE SCALE GENOMIC DNA]</scope>
    <source>
        <strain evidence="1 2">YK-624</strain>
    </source>
</reference>